<reference evidence="2 3" key="1">
    <citation type="submission" date="2022-01" db="EMBL/GenBank/DDBJ databases">
        <title>Mariniradius saccharolyticus sp. nov., isolated from sediment of a river.</title>
        <authorList>
            <person name="Liu H."/>
        </authorList>
    </citation>
    <scope>NUCLEOTIDE SEQUENCE [LARGE SCALE GENOMIC DNA]</scope>
    <source>
        <strain evidence="2 3">RY-2</strain>
    </source>
</reference>
<dbReference type="PROSITE" id="PS51257">
    <property type="entry name" value="PROKAR_LIPOPROTEIN"/>
    <property type="match status" value="1"/>
</dbReference>
<evidence type="ECO:0000313" key="3">
    <source>
        <dbReference type="Proteomes" id="UP001201449"/>
    </source>
</evidence>
<keyword evidence="2" id="KW-0418">Kinase</keyword>
<keyword evidence="3" id="KW-1185">Reference proteome</keyword>
<dbReference type="Proteomes" id="UP001201449">
    <property type="component" value="Unassembled WGS sequence"/>
</dbReference>
<gene>
    <name evidence="2" type="ORF">L0U89_03165</name>
</gene>
<keyword evidence="1" id="KW-0732">Signal</keyword>
<protein>
    <submittedName>
        <fullName evidence="2">Bifunctional isocitrate dehydrogenase kinase/phosphatase</fullName>
    </submittedName>
</protein>
<feature type="signal peptide" evidence="1">
    <location>
        <begin position="1"/>
        <end position="23"/>
    </location>
</feature>
<comment type="caution">
    <text evidence="2">The sequence shown here is derived from an EMBL/GenBank/DDBJ whole genome shotgun (WGS) entry which is preliminary data.</text>
</comment>
<proteinExistence type="predicted"/>
<name>A0ABS9BRG3_9BACT</name>
<evidence type="ECO:0000313" key="2">
    <source>
        <dbReference type="EMBL" id="MCF1750057.1"/>
    </source>
</evidence>
<dbReference type="GO" id="GO:0016301">
    <property type="term" value="F:kinase activity"/>
    <property type="evidence" value="ECO:0007669"/>
    <property type="project" value="UniProtKB-KW"/>
</dbReference>
<evidence type="ECO:0000256" key="1">
    <source>
        <dbReference type="SAM" id="SignalP"/>
    </source>
</evidence>
<dbReference type="RefSeq" id="WP_234860192.1">
    <property type="nucleotide sequence ID" value="NZ_JAKEVZ010000002.1"/>
</dbReference>
<sequence>MMHTRIERCFLSKFSLLLLGLLAACSFQKEKTEEVSESIQLSREEEMAQLLASGIQQTPAWASHWKSIDNLFDPSAFQLSKQLEYEDLEWPEENFIQAGNPFFPYLIPHPDGLGVVDIYSYKVVIPEEGSVAFNPDSEVIFFRSNGMRQRLLFIGPSGGFQEAVWVSPDYLMVSGFFEYENGVSPMVWLVNVADRSYIEYSSPLRISQYPKSKYLKEKLKNIPFPQDEAGTDRQ</sequence>
<dbReference type="EMBL" id="JAKEVZ010000002">
    <property type="protein sequence ID" value="MCF1750057.1"/>
    <property type="molecule type" value="Genomic_DNA"/>
</dbReference>
<keyword evidence="2" id="KW-0808">Transferase</keyword>
<accession>A0ABS9BRG3</accession>
<organism evidence="2 3">
    <name type="scientific">Mariniradius sediminis</name>
    <dbReference type="NCBI Taxonomy" id="2909237"/>
    <lineage>
        <taxon>Bacteria</taxon>
        <taxon>Pseudomonadati</taxon>
        <taxon>Bacteroidota</taxon>
        <taxon>Cytophagia</taxon>
        <taxon>Cytophagales</taxon>
        <taxon>Cyclobacteriaceae</taxon>
        <taxon>Mariniradius</taxon>
    </lineage>
</organism>
<feature type="chain" id="PRO_5047174375" evidence="1">
    <location>
        <begin position="24"/>
        <end position="234"/>
    </location>
</feature>